<keyword evidence="2" id="KW-0378">Hydrolase</keyword>
<dbReference type="GO" id="GO:0016740">
    <property type="term" value="F:transferase activity"/>
    <property type="evidence" value="ECO:0007669"/>
    <property type="project" value="UniProtKB-KW"/>
</dbReference>
<dbReference type="InterPro" id="IPR017550">
    <property type="entry name" value="Formylmethanofuran_DH_suC"/>
</dbReference>
<dbReference type="PANTHER" id="PTHR39673">
    <property type="entry name" value="TUNGSTEN FORMYLMETHANOFURAN DEHYDROGENASE, SUBUNIT C (FWDC)"/>
    <property type="match status" value="1"/>
</dbReference>
<dbReference type="SUPFAM" id="SSF69336">
    <property type="entry name" value="Alpha subunit of glutamate synthase, C-terminal domain"/>
    <property type="match status" value="1"/>
</dbReference>
<dbReference type="GO" id="GO:0015948">
    <property type="term" value="P:methanogenesis"/>
    <property type="evidence" value="ECO:0007669"/>
    <property type="project" value="InterPro"/>
</dbReference>
<accession>A0A5C6E8U8</accession>
<reference evidence="2 3" key="1">
    <citation type="submission" date="2019-02" db="EMBL/GenBank/DDBJ databases">
        <title>Deep-cultivation of Planctomycetes and their phenomic and genomic characterization uncovers novel biology.</title>
        <authorList>
            <person name="Wiegand S."/>
            <person name="Jogler M."/>
            <person name="Boedeker C."/>
            <person name="Pinto D."/>
            <person name="Vollmers J."/>
            <person name="Rivas-Marin E."/>
            <person name="Kohn T."/>
            <person name="Peeters S.H."/>
            <person name="Heuer A."/>
            <person name="Rast P."/>
            <person name="Oberbeckmann S."/>
            <person name="Bunk B."/>
            <person name="Jeske O."/>
            <person name="Meyerdierks A."/>
            <person name="Storesund J.E."/>
            <person name="Kallscheuer N."/>
            <person name="Luecker S."/>
            <person name="Lage O.M."/>
            <person name="Pohl T."/>
            <person name="Merkel B.J."/>
            <person name="Hornburger P."/>
            <person name="Mueller R.-W."/>
            <person name="Bruemmer F."/>
            <person name="Labrenz M."/>
            <person name="Spormann A.M."/>
            <person name="Op Den Camp H."/>
            <person name="Overmann J."/>
            <person name="Amann R."/>
            <person name="Jetten M.S.M."/>
            <person name="Mascher T."/>
            <person name="Medema M.H."/>
            <person name="Devos D.P."/>
            <person name="Kaster A.-K."/>
            <person name="Ovreas L."/>
            <person name="Rohde M."/>
            <person name="Galperin M.Y."/>
            <person name="Jogler C."/>
        </authorList>
    </citation>
    <scope>NUCLEOTIDE SEQUENCE [LARGE SCALE GENOMIC DNA]</scope>
    <source>
        <strain evidence="2 3">Q31b</strain>
    </source>
</reference>
<dbReference type="AlphaFoldDB" id="A0A5C6E8U8"/>
<dbReference type="NCBIfam" id="TIGR03122">
    <property type="entry name" value="one_C_dehyd_C"/>
    <property type="match status" value="1"/>
</dbReference>
<feature type="domain" description="Glutamate synthase alpha subunit C-terminal" evidence="1">
    <location>
        <begin position="65"/>
        <end position="190"/>
    </location>
</feature>
<dbReference type="Gene3D" id="2.160.20.60">
    <property type="entry name" value="Glutamate synthase, alpha subunit, C-terminal domain"/>
    <property type="match status" value="1"/>
</dbReference>
<dbReference type="InterPro" id="IPR002489">
    <property type="entry name" value="Glu_synth_asu_C"/>
</dbReference>
<keyword evidence="2" id="KW-0808">Transferase</keyword>
<keyword evidence="3" id="KW-1185">Reference proteome</keyword>
<organism evidence="2 3">
    <name type="scientific">Novipirellula aureliae</name>
    <dbReference type="NCBI Taxonomy" id="2527966"/>
    <lineage>
        <taxon>Bacteria</taxon>
        <taxon>Pseudomonadati</taxon>
        <taxon>Planctomycetota</taxon>
        <taxon>Planctomycetia</taxon>
        <taxon>Pirellulales</taxon>
        <taxon>Pirellulaceae</taxon>
        <taxon>Novipirellula</taxon>
    </lineage>
</organism>
<dbReference type="PANTHER" id="PTHR39673:SF5">
    <property type="entry name" value="TUNGSTEN-CONTAINING FORMYLMETHANOFURAN DEHYDROGENASE 2 SUBUNIT C"/>
    <property type="match status" value="1"/>
</dbReference>
<protein>
    <submittedName>
        <fullName evidence="2">Formyltransferase/hydrolase complex Fhc subunit C</fullName>
    </submittedName>
</protein>
<dbReference type="GO" id="GO:0016787">
    <property type="term" value="F:hydrolase activity"/>
    <property type="evidence" value="ECO:0007669"/>
    <property type="project" value="UniProtKB-KW"/>
</dbReference>
<proteinExistence type="predicted"/>
<name>A0A5C6E8U8_9BACT</name>
<dbReference type="InterPro" id="IPR036485">
    <property type="entry name" value="Glu_synth_asu_C_sf"/>
</dbReference>
<dbReference type="OrthoDB" id="269067at2"/>
<dbReference type="EMBL" id="SJPY01000001">
    <property type="protein sequence ID" value="TWU44965.1"/>
    <property type="molecule type" value="Genomic_DNA"/>
</dbReference>
<dbReference type="GO" id="GO:0018493">
    <property type="term" value="F:formylmethanofuran dehydrogenase activity"/>
    <property type="evidence" value="ECO:0007669"/>
    <property type="project" value="InterPro"/>
</dbReference>
<dbReference type="RefSeq" id="WP_146597772.1">
    <property type="nucleotide sequence ID" value="NZ_SJPY01000001.1"/>
</dbReference>
<dbReference type="GO" id="GO:0046914">
    <property type="term" value="F:transition metal ion binding"/>
    <property type="evidence" value="ECO:0007669"/>
    <property type="project" value="InterPro"/>
</dbReference>
<dbReference type="Pfam" id="PF01493">
    <property type="entry name" value="GXGXG"/>
    <property type="match status" value="1"/>
</dbReference>
<evidence type="ECO:0000259" key="1">
    <source>
        <dbReference type="Pfam" id="PF01493"/>
    </source>
</evidence>
<dbReference type="Proteomes" id="UP000315471">
    <property type="component" value="Unassembled WGS sequence"/>
</dbReference>
<sequence length="284" mass="30741">MNSWTLEIRRDIAATQLPACIDARRIKLSEFSFMSEPQICKVELSAGSELICIGDLFTVSKAADNLTLRLIGDLSSFHFIGYQHDGGQLIVEGNVGDYAGSRMSRGEFWVAGSTGDFLAAATGTQRVGMSGGRIVVTGSVGHHAGHRMRRGAIMVNGSATDFLGSHMIAGTILVAERAGQNVGYAMQRGTLLLGHLPILSKNRFSAPTGFHTAFFLLLSKQWNLEDWQKRLPKLSSSLIELDKIKSLLAIFAKGPFCSCRGDFAVAGQGEIIWPNNQTSPIPLE</sequence>
<comment type="caution">
    <text evidence="2">The sequence shown here is derived from an EMBL/GenBank/DDBJ whole genome shotgun (WGS) entry which is preliminary data.</text>
</comment>
<evidence type="ECO:0000313" key="3">
    <source>
        <dbReference type="Proteomes" id="UP000315471"/>
    </source>
</evidence>
<gene>
    <name evidence="2" type="primary">fhcC</name>
    <name evidence="2" type="ORF">Q31b_01360</name>
</gene>
<evidence type="ECO:0000313" key="2">
    <source>
        <dbReference type="EMBL" id="TWU44965.1"/>
    </source>
</evidence>